<gene>
    <name evidence="9" type="ORF">FHP24_03465</name>
</gene>
<feature type="transmembrane region" description="Helical" evidence="7">
    <location>
        <begin position="99"/>
        <end position="119"/>
    </location>
</feature>
<accession>A0A5C4XP72</accession>
<evidence type="ECO:0000256" key="5">
    <source>
        <dbReference type="ARBA" id="ARBA00022989"/>
    </source>
</evidence>
<protein>
    <submittedName>
        <fullName evidence="9">ABC transporter permease</fullName>
    </submittedName>
</protein>
<dbReference type="EMBL" id="VDMN01000001">
    <property type="protein sequence ID" value="TNM65346.1"/>
    <property type="molecule type" value="Genomic_DNA"/>
</dbReference>
<feature type="transmembrane region" description="Helical" evidence="7">
    <location>
        <begin position="168"/>
        <end position="188"/>
    </location>
</feature>
<dbReference type="InterPro" id="IPR000515">
    <property type="entry name" value="MetI-like"/>
</dbReference>
<dbReference type="InterPro" id="IPR035906">
    <property type="entry name" value="MetI-like_sf"/>
</dbReference>
<evidence type="ECO:0000256" key="7">
    <source>
        <dbReference type="RuleBase" id="RU363032"/>
    </source>
</evidence>
<sequence length="308" mass="33310">MTPFVMVKLFRAFLTIWIAVTFVFIILRLSGNPALSALGEDAPLDALHHFNQLVGLDRSIWFQYLTFLKKVTFVDFGTSFRDGRAVSEIVLERLPKTGLLMGTSFVFGAAVGIPAGALAAHFERRWIDRTILSLATASFSLPNFCLGILLTLIFVMKLQIAPGAGSETLGHVFLPALAIGTGYAGILARFTRSALLDIHQEPFILAAESRGLSRLDVLVQHAFPNAAIPVVTIAGLIFGGLVSGAVVIETIFAWPGIGQLLVSSVANRDLPVVQALILLLTVSMVTINTCVDLAYFYLDPRIRAGGER</sequence>
<dbReference type="SUPFAM" id="SSF161098">
    <property type="entry name" value="MetI-like"/>
    <property type="match status" value="1"/>
</dbReference>
<dbReference type="Pfam" id="PF00528">
    <property type="entry name" value="BPD_transp_1"/>
    <property type="match status" value="1"/>
</dbReference>
<dbReference type="PANTHER" id="PTHR43163:SF6">
    <property type="entry name" value="DIPEPTIDE TRANSPORT SYSTEM PERMEASE PROTEIN DPPB-RELATED"/>
    <property type="match status" value="1"/>
</dbReference>
<feature type="domain" description="ABC transmembrane type-1" evidence="8">
    <location>
        <begin position="94"/>
        <end position="291"/>
    </location>
</feature>
<dbReference type="GO" id="GO:0071916">
    <property type="term" value="F:dipeptide transmembrane transporter activity"/>
    <property type="evidence" value="ECO:0007669"/>
    <property type="project" value="TreeGrafter"/>
</dbReference>
<keyword evidence="4 7" id="KW-0812">Transmembrane</keyword>
<comment type="caution">
    <text evidence="9">The sequence shown here is derived from an EMBL/GenBank/DDBJ whole genome shotgun (WGS) entry which is preliminary data.</text>
</comment>
<dbReference type="RefSeq" id="WP_139672890.1">
    <property type="nucleotide sequence ID" value="NZ_VDMN01000001.1"/>
</dbReference>
<evidence type="ECO:0000313" key="10">
    <source>
        <dbReference type="Proteomes" id="UP000311605"/>
    </source>
</evidence>
<dbReference type="AlphaFoldDB" id="A0A5C4XP72"/>
<dbReference type="OrthoDB" id="9807402at2"/>
<keyword evidence="6 7" id="KW-0472">Membrane</keyword>
<evidence type="ECO:0000259" key="8">
    <source>
        <dbReference type="PROSITE" id="PS50928"/>
    </source>
</evidence>
<comment type="subcellular location">
    <subcellularLocation>
        <location evidence="1 7">Cell membrane</location>
        <topology evidence="1 7">Multi-pass membrane protein</topology>
    </subcellularLocation>
</comment>
<keyword evidence="2 7" id="KW-0813">Transport</keyword>
<keyword evidence="3" id="KW-1003">Cell membrane</keyword>
<comment type="similarity">
    <text evidence="7">Belongs to the binding-protein-dependent transport system permease family.</text>
</comment>
<proteinExistence type="inferred from homology"/>
<dbReference type="PROSITE" id="PS50928">
    <property type="entry name" value="ABC_TM1"/>
    <property type="match status" value="1"/>
</dbReference>
<organism evidence="9 10">
    <name type="scientific">Aliirhizobium smilacinae</name>
    <dbReference type="NCBI Taxonomy" id="1395944"/>
    <lineage>
        <taxon>Bacteria</taxon>
        <taxon>Pseudomonadati</taxon>
        <taxon>Pseudomonadota</taxon>
        <taxon>Alphaproteobacteria</taxon>
        <taxon>Hyphomicrobiales</taxon>
        <taxon>Rhizobiaceae</taxon>
        <taxon>Aliirhizobium</taxon>
    </lineage>
</organism>
<name>A0A5C4XP72_9HYPH</name>
<evidence type="ECO:0000256" key="1">
    <source>
        <dbReference type="ARBA" id="ARBA00004651"/>
    </source>
</evidence>
<feature type="transmembrane region" description="Helical" evidence="7">
    <location>
        <begin position="131"/>
        <end position="156"/>
    </location>
</feature>
<dbReference type="Gene3D" id="1.10.3720.10">
    <property type="entry name" value="MetI-like"/>
    <property type="match status" value="1"/>
</dbReference>
<evidence type="ECO:0000256" key="2">
    <source>
        <dbReference type="ARBA" id="ARBA00022448"/>
    </source>
</evidence>
<evidence type="ECO:0000313" key="9">
    <source>
        <dbReference type="EMBL" id="TNM65346.1"/>
    </source>
</evidence>
<evidence type="ECO:0000256" key="4">
    <source>
        <dbReference type="ARBA" id="ARBA00022692"/>
    </source>
</evidence>
<feature type="transmembrane region" description="Helical" evidence="7">
    <location>
        <begin position="230"/>
        <end position="255"/>
    </location>
</feature>
<dbReference type="PANTHER" id="PTHR43163">
    <property type="entry name" value="DIPEPTIDE TRANSPORT SYSTEM PERMEASE PROTEIN DPPB-RELATED"/>
    <property type="match status" value="1"/>
</dbReference>
<dbReference type="CDD" id="cd06261">
    <property type="entry name" value="TM_PBP2"/>
    <property type="match status" value="1"/>
</dbReference>
<dbReference type="InterPro" id="IPR045621">
    <property type="entry name" value="BPD_transp_1_N"/>
</dbReference>
<evidence type="ECO:0000256" key="6">
    <source>
        <dbReference type="ARBA" id="ARBA00023136"/>
    </source>
</evidence>
<reference evidence="9 10" key="1">
    <citation type="submission" date="2019-06" db="EMBL/GenBank/DDBJ databases">
        <title>The draft genome of Rhizobium smilacinae PTYR-5.</title>
        <authorList>
            <person name="Liu L."/>
            <person name="Li L."/>
            <person name="Zhang X."/>
        </authorList>
    </citation>
    <scope>NUCLEOTIDE SEQUENCE [LARGE SCALE GENOMIC DNA]</scope>
    <source>
        <strain evidence="9 10">PTYR-5</strain>
    </source>
</reference>
<dbReference type="Proteomes" id="UP000311605">
    <property type="component" value="Unassembled WGS sequence"/>
</dbReference>
<keyword evidence="10" id="KW-1185">Reference proteome</keyword>
<evidence type="ECO:0000256" key="3">
    <source>
        <dbReference type="ARBA" id="ARBA00022475"/>
    </source>
</evidence>
<feature type="transmembrane region" description="Helical" evidence="7">
    <location>
        <begin position="12"/>
        <end position="31"/>
    </location>
</feature>
<dbReference type="GO" id="GO:0005886">
    <property type="term" value="C:plasma membrane"/>
    <property type="evidence" value="ECO:0007669"/>
    <property type="project" value="UniProtKB-SubCell"/>
</dbReference>
<feature type="transmembrane region" description="Helical" evidence="7">
    <location>
        <begin position="275"/>
        <end position="298"/>
    </location>
</feature>
<dbReference type="Pfam" id="PF19300">
    <property type="entry name" value="BPD_transp_1_N"/>
    <property type="match status" value="1"/>
</dbReference>
<keyword evidence="5 7" id="KW-1133">Transmembrane helix</keyword>